<comment type="similarity">
    <text evidence="1 9 10">Belongs to the peptidase A8 family.</text>
</comment>
<dbReference type="RefSeq" id="WP_006971960.1">
    <property type="nucleotide sequence ID" value="NZ_ABCS01000025.1"/>
</dbReference>
<gene>
    <name evidence="9" type="primary">lspA</name>
    <name evidence="12" type="ORF">PPSIR1_03508</name>
</gene>
<dbReference type="GO" id="GO:0004190">
    <property type="term" value="F:aspartic-type endopeptidase activity"/>
    <property type="evidence" value="ECO:0007669"/>
    <property type="project" value="UniProtKB-UniRule"/>
</dbReference>
<dbReference type="GO" id="GO:0006508">
    <property type="term" value="P:proteolysis"/>
    <property type="evidence" value="ECO:0007669"/>
    <property type="project" value="UniProtKB-KW"/>
</dbReference>
<evidence type="ECO:0000256" key="9">
    <source>
        <dbReference type="HAMAP-Rule" id="MF_00161"/>
    </source>
</evidence>
<keyword evidence="2 9" id="KW-1003">Cell membrane</keyword>
<keyword evidence="7 9" id="KW-1133">Transmembrane helix</keyword>
<keyword evidence="13" id="KW-1185">Reference proteome</keyword>
<dbReference type="EMBL" id="ABCS01000025">
    <property type="protein sequence ID" value="EDM78904.1"/>
    <property type="molecule type" value="Genomic_DNA"/>
</dbReference>
<accession>A6G5G1</accession>
<keyword evidence="3 9" id="KW-0645">Protease</keyword>
<comment type="caution">
    <text evidence="12">The sequence shown here is derived from an EMBL/GenBank/DDBJ whole genome shotgun (WGS) entry which is preliminary data.</text>
</comment>
<evidence type="ECO:0000256" key="2">
    <source>
        <dbReference type="ARBA" id="ARBA00022475"/>
    </source>
</evidence>
<dbReference type="HAMAP" id="MF_00161">
    <property type="entry name" value="LspA"/>
    <property type="match status" value="1"/>
</dbReference>
<keyword evidence="8 9" id="KW-0472">Membrane</keyword>
<dbReference type="PANTHER" id="PTHR33695">
    <property type="entry name" value="LIPOPROTEIN SIGNAL PEPTIDASE"/>
    <property type="match status" value="1"/>
</dbReference>
<dbReference type="STRING" id="391625.PPSIR1_03508"/>
<evidence type="ECO:0000313" key="13">
    <source>
        <dbReference type="Proteomes" id="UP000005801"/>
    </source>
</evidence>
<dbReference type="InterPro" id="IPR001872">
    <property type="entry name" value="Peptidase_A8"/>
</dbReference>
<dbReference type="PANTHER" id="PTHR33695:SF1">
    <property type="entry name" value="LIPOPROTEIN SIGNAL PEPTIDASE"/>
    <property type="match status" value="1"/>
</dbReference>
<name>A6G5G1_9BACT</name>
<evidence type="ECO:0000256" key="7">
    <source>
        <dbReference type="ARBA" id="ARBA00022989"/>
    </source>
</evidence>
<feature type="transmembrane region" description="Helical" evidence="9">
    <location>
        <begin position="93"/>
        <end position="114"/>
    </location>
</feature>
<comment type="catalytic activity">
    <reaction evidence="9">
        <text>Release of signal peptides from bacterial membrane prolipoproteins. Hydrolyzes -Xaa-Yaa-Zaa-|-(S,diacylglyceryl)Cys-, in which Xaa is hydrophobic (preferably Leu), and Yaa (Ala or Ser) and Zaa (Gly or Ala) have small, neutral side chains.</text>
        <dbReference type="EC" id="3.4.23.36"/>
    </reaction>
</comment>
<comment type="subcellular location">
    <subcellularLocation>
        <location evidence="9">Cell membrane</location>
        <topology evidence="9">Multi-pass membrane protein</topology>
    </subcellularLocation>
</comment>
<feature type="transmembrane region" description="Helical" evidence="9">
    <location>
        <begin position="177"/>
        <end position="199"/>
    </location>
</feature>
<dbReference type="PRINTS" id="PR00781">
    <property type="entry name" value="LIPOSIGPTASE"/>
</dbReference>
<proteinExistence type="inferred from homology"/>
<feature type="active site" evidence="9">
    <location>
        <position position="164"/>
    </location>
</feature>
<evidence type="ECO:0000256" key="11">
    <source>
        <dbReference type="SAM" id="MobiDB-lite"/>
    </source>
</evidence>
<comment type="function">
    <text evidence="9">This protein specifically catalyzes the removal of signal peptides from prolipoproteins.</text>
</comment>
<evidence type="ECO:0000256" key="5">
    <source>
        <dbReference type="ARBA" id="ARBA00022750"/>
    </source>
</evidence>
<evidence type="ECO:0000313" key="12">
    <source>
        <dbReference type="EMBL" id="EDM78904.1"/>
    </source>
</evidence>
<dbReference type="GO" id="GO:0005886">
    <property type="term" value="C:plasma membrane"/>
    <property type="evidence" value="ECO:0007669"/>
    <property type="project" value="UniProtKB-SubCell"/>
</dbReference>
<keyword evidence="4 9" id="KW-0812">Transmembrane</keyword>
<dbReference type="UniPathway" id="UPA00665"/>
<dbReference type="Proteomes" id="UP000005801">
    <property type="component" value="Unassembled WGS sequence"/>
</dbReference>
<evidence type="ECO:0000256" key="3">
    <source>
        <dbReference type="ARBA" id="ARBA00022670"/>
    </source>
</evidence>
<protein>
    <recommendedName>
        <fullName evidence="9">Lipoprotein signal peptidase</fullName>
        <ecNumber evidence="9">3.4.23.36</ecNumber>
    </recommendedName>
    <alternativeName>
        <fullName evidence="9">Prolipoprotein signal peptidase</fullName>
    </alternativeName>
    <alternativeName>
        <fullName evidence="9">Signal peptidase II</fullName>
        <shortName evidence="9">SPase II</shortName>
    </alternativeName>
</protein>
<organism evidence="12 13">
    <name type="scientific">Plesiocystis pacifica SIR-1</name>
    <dbReference type="NCBI Taxonomy" id="391625"/>
    <lineage>
        <taxon>Bacteria</taxon>
        <taxon>Pseudomonadati</taxon>
        <taxon>Myxococcota</taxon>
        <taxon>Polyangia</taxon>
        <taxon>Nannocystales</taxon>
        <taxon>Nannocystaceae</taxon>
        <taxon>Plesiocystis</taxon>
    </lineage>
</organism>
<comment type="pathway">
    <text evidence="9">Protein modification; lipoprotein biosynthesis (signal peptide cleavage).</text>
</comment>
<dbReference type="Pfam" id="PF01252">
    <property type="entry name" value="Peptidase_A8"/>
    <property type="match status" value="1"/>
</dbReference>
<keyword evidence="5 9" id="KW-0064">Aspartyl protease</keyword>
<sequence length="257" mass="27909">MSATSNSGEPPRINRLILVGVVFALALALDLWSKAWVWENLREDGLNTVVCSLSEAFGGDETCKSVEVVPGIFFFKYGFNTGAAFSFLRDATWARTFFITVTFAALAYMGYLASQMPTKRAYGFVAVGLIAAGAAGNLHDRFVRVDTVWDKAAGAFVEKHGVVDFLQFYYPWNPEKYWPIFNVADSALVCGVFLLLIYLHFHGAEMEGAEESEGEDAQAEADGEPKSKGPVNADGEPVDPEALATADDNPKVPADVA</sequence>
<evidence type="ECO:0000256" key="10">
    <source>
        <dbReference type="RuleBase" id="RU004181"/>
    </source>
</evidence>
<dbReference type="AlphaFoldDB" id="A6G5G1"/>
<feature type="region of interest" description="Disordered" evidence="11">
    <location>
        <begin position="209"/>
        <end position="257"/>
    </location>
</feature>
<evidence type="ECO:0000256" key="6">
    <source>
        <dbReference type="ARBA" id="ARBA00022801"/>
    </source>
</evidence>
<feature type="transmembrane region" description="Helical" evidence="9">
    <location>
        <begin position="12"/>
        <end position="32"/>
    </location>
</feature>
<evidence type="ECO:0000256" key="4">
    <source>
        <dbReference type="ARBA" id="ARBA00022692"/>
    </source>
</evidence>
<dbReference type="eggNOG" id="COG0597">
    <property type="taxonomic scope" value="Bacteria"/>
</dbReference>
<evidence type="ECO:0000256" key="8">
    <source>
        <dbReference type="ARBA" id="ARBA00023136"/>
    </source>
</evidence>
<keyword evidence="6 9" id="KW-0378">Hydrolase</keyword>
<dbReference type="EC" id="3.4.23.36" evidence="9"/>
<reference evidence="12 13" key="1">
    <citation type="submission" date="2007-06" db="EMBL/GenBank/DDBJ databases">
        <authorList>
            <person name="Shimkets L."/>
            <person name="Ferriera S."/>
            <person name="Johnson J."/>
            <person name="Kravitz S."/>
            <person name="Beeson K."/>
            <person name="Sutton G."/>
            <person name="Rogers Y.-H."/>
            <person name="Friedman R."/>
            <person name="Frazier M."/>
            <person name="Venter J.C."/>
        </authorList>
    </citation>
    <scope>NUCLEOTIDE SEQUENCE [LARGE SCALE GENOMIC DNA]</scope>
    <source>
        <strain evidence="12 13">SIR-1</strain>
    </source>
</reference>
<feature type="active site" evidence="9">
    <location>
        <position position="185"/>
    </location>
</feature>
<evidence type="ECO:0000256" key="1">
    <source>
        <dbReference type="ARBA" id="ARBA00006139"/>
    </source>
</evidence>
<feature type="transmembrane region" description="Helical" evidence="9">
    <location>
        <begin position="121"/>
        <end position="139"/>
    </location>
</feature>
<feature type="compositionally biased region" description="Acidic residues" evidence="11">
    <location>
        <begin position="209"/>
        <end position="222"/>
    </location>
</feature>